<name>A0AAN7CX17_9PEZI</name>
<feature type="compositionally biased region" description="Basic and acidic residues" evidence="3">
    <location>
        <begin position="113"/>
        <end position="127"/>
    </location>
</feature>
<accession>A0AAN7CX17</accession>
<feature type="region of interest" description="Disordered" evidence="3">
    <location>
        <begin position="257"/>
        <end position="330"/>
    </location>
</feature>
<feature type="compositionally biased region" description="Basic residues" evidence="3">
    <location>
        <begin position="78"/>
        <end position="87"/>
    </location>
</feature>
<dbReference type="AlphaFoldDB" id="A0AAN7CX17"/>
<dbReference type="InterPro" id="IPR000504">
    <property type="entry name" value="RRM_dom"/>
</dbReference>
<dbReference type="PANTHER" id="PTHR23236:SF51">
    <property type="entry name" value="NUCLEOLAR PROTEIN 6"/>
    <property type="match status" value="1"/>
</dbReference>
<protein>
    <recommendedName>
        <fullName evidence="4">RRM domain-containing protein</fullName>
    </recommendedName>
</protein>
<feature type="compositionally biased region" description="Basic and acidic residues" evidence="3">
    <location>
        <begin position="307"/>
        <end position="318"/>
    </location>
</feature>
<dbReference type="InterPro" id="IPR034228">
    <property type="entry name" value="Nop6_RRM"/>
</dbReference>
<comment type="caution">
    <text evidence="5">The sequence shown here is derived from an EMBL/GenBank/DDBJ whole genome shotgun (WGS) entry which is preliminary data.</text>
</comment>
<gene>
    <name evidence="5" type="ORF">C7999DRAFT_13216</name>
</gene>
<evidence type="ECO:0000313" key="6">
    <source>
        <dbReference type="Proteomes" id="UP001303647"/>
    </source>
</evidence>
<dbReference type="EMBL" id="MU857631">
    <property type="protein sequence ID" value="KAK4248827.1"/>
    <property type="molecule type" value="Genomic_DNA"/>
</dbReference>
<feature type="compositionally biased region" description="Low complexity" evidence="3">
    <location>
        <begin position="93"/>
        <end position="109"/>
    </location>
</feature>
<dbReference type="CDD" id="cd12400">
    <property type="entry name" value="RRM_Nop6"/>
    <property type="match status" value="1"/>
</dbReference>
<dbReference type="SUPFAM" id="SSF54928">
    <property type="entry name" value="RNA-binding domain, RBD"/>
    <property type="match status" value="1"/>
</dbReference>
<evidence type="ECO:0000259" key="4">
    <source>
        <dbReference type="PROSITE" id="PS50102"/>
    </source>
</evidence>
<dbReference type="InterPro" id="IPR035979">
    <property type="entry name" value="RBD_domain_sf"/>
</dbReference>
<dbReference type="InterPro" id="IPR012677">
    <property type="entry name" value="Nucleotide-bd_a/b_plait_sf"/>
</dbReference>
<evidence type="ECO:0000256" key="3">
    <source>
        <dbReference type="SAM" id="MobiDB-lite"/>
    </source>
</evidence>
<dbReference type="PANTHER" id="PTHR23236">
    <property type="entry name" value="EUKARYOTIC TRANSLATION INITIATION FACTOR 4B/4H"/>
    <property type="match status" value="1"/>
</dbReference>
<feature type="domain" description="RRM" evidence="4">
    <location>
        <begin position="178"/>
        <end position="261"/>
    </location>
</feature>
<feature type="region of interest" description="Disordered" evidence="3">
    <location>
        <begin position="1"/>
        <end position="172"/>
    </location>
</feature>
<dbReference type="Proteomes" id="UP001303647">
    <property type="component" value="Unassembled WGS sequence"/>
</dbReference>
<evidence type="ECO:0000256" key="1">
    <source>
        <dbReference type="ARBA" id="ARBA00022884"/>
    </source>
</evidence>
<feature type="compositionally biased region" description="Basic and acidic residues" evidence="3">
    <location>
        <begin position="279"/>
        <end position="299"/>
    </location>
</feature>
<dbReference type="GO" id="GO:0005730">
    <property type="term" value="C:nucleolus"/>
    <property type="evidence" value="ECO:0007669"/>
    <property type="project" value="TreeGrafter"/>
</dbReference>
<dbReference type="FunFam" id="3.30.70.330:FF:000376">
    <property type="entry name" value="Putative RNA binding protein"/>
    <property type="match status" value="1"/>
</dbReference>
<organism evidence="5 6">
    <name type="scientific">Corynascus novoguineensis</name>
    <dbReference type="NCBI Taxonomy" id="1126955"/>
    <lineage>
        <taxon>Eukaryota</taxon>
        <taxon>Fungi</taxon>
        <taxon>Dikarya</taxon>
        <taxon>Ascomycota</taxon>
        <taxon>Pezizomycotina</taxon>
        <taxon>Sordariomycetes</taxon>
        <taxon>Sordariomycetidae</taxon>
        <taxon>Sordariales</taxon>
        <taxon>Chaetomiaceae</taxon>
        <taxon>Corynascus</taxon>
    </lineage>
</organism>
<dbReference type="Pfam" id="PF00076">
    <property type="entry name" value="RRM_1"/>
    <property type="match status" value="1"/>
</dbReference>
<evidence type="ECO:0000313" key="5">
    <source>
        <dbReference type="EMBL" id="KAK4248827.1"/>
    </source>
</evidence>
<reference evidence="5" key="1">
    <citation type="journal article" date="2023" name="Mol. Phylogenet. Evol.">
        <title>Genome-scale phylogeny and comparative genomics of the fungal order Sordariales.</title>
        <authorList>
            <person name="Hensen N."/>
            <person name="Bonometti L."/>
            <person name="Westerberg I."/>
            <person name="Brannstrom I.O."/>
            <person name="Guillou S."/>
            <person name="Cros-Aarteil S."/>
            <person name="Calhoun S."/>
            <person name="Haridas S."/>
            <person name="Kuo A."/>
            <person name="Mondo S."/>
            <person name="Pangilinan J."/>
            <person name="Riley R."/>
            <person name="LaButti K."/>
            <person name="Andreopoulos B."/>
            <person name="Lipzen A."/>
            <person name="Chen C."/>
            <person name="Yan M."/>
            <person name="Daum C."/>
            <person name="Ng V."/>
            <person name="Clum A."/>
            <person name="Steindorff A."/>
            <person name="Ohm R.A."/>
            <person name="Martin F."/>
            <person name="Silar P."/>
            <person name="Natvig D.O."/>
            <person name="Lalanne C."/>
            <person name="Gautier V."/>
            <person name="Ament-Velasquez S.L."/>
            <person name="Kruys A."/>
            <person name="Hutchinson M.I."/>
            <person name="Powell A.J."/>
            <person name="Barry K."/>
            <person name="Miller A.N."/>
            <person name="Grigoriev I.V."/>
            <person name="Debuchy R."/>
            <person name="Gladieux P."/>
            <person name="Hiltunen Thoren M."/>
            <person name="Johannesson H."/>
        </authorList>
    </citation>
    <scope>NUCLEOTIDE SEQUENCE</scope>
    <source>
        <strain evidence="5">CBS 359.72</strain>
    </source>
</reference>
<evidence type="ECO:0000256" key="2">
    <source>
        <dbReference type="PROSITE-ProRule" id="PRU00176"/>
    </source>
</evidence>
<reference evidence="5" key="2">
    <citation type="submission" date="2023-05" db="EMBL/GenBank/DDBJ databases">
        <authorList>
            <consortium name="Lawrence Berkeley National Laboratory"/>
            <person name="Steindorff A."/>
            <person name="Hensen N."/>
            <person name="Bonometti L."/>
            <person name="Westerberg I."/>
            <person name="Brannstrom I.O."/>
            <person name="Guillou S."/>
            <person name="Cros-Aarteil S."/>
            <person name="Calhoun S."/>
            <person name="Haridas S."/>
            <person name="Kuo A."/>
            <person name="Mondo S."/>
            <person name="Pangilinan J."/>
            <person name="Riley R."/>
            <person name="Labutti K."/>
            <person name="Andreopoulos B."/>
            <person name="Lipzen A."/>
            <person name="Chen C."/>
            <person name="Yanf M."/>
            <person name="Daum C."/>
            <person name="Ng V."/>
            <person name="Clum A."/>
            <person name="Ohm R."/>
            <person name="Martin F."/>
            <person name="Silar P."/>
            <person name="Natvig D."/>
            <person name="Lalanne C."/>
            <person name="Gautier V."/>
            <person name="Ament-Velasquez S.L."/>
            <person name="Kruys A."/>
            <person name="Hutchinson M.I."/>
            <person name="Powell A.J."/>
            <person name="Barry K."/>
            <person name="Miller A.N."/>
            <person name="Grigoriev I.V."/>
            <person name="Debuchy R."/>
            <person name="Gladieux P."/>
            <person name="Thoren M.H."/>
            <person name="Johannesson H."/>
        </authorList>
    </citation>
    <scope>NUCLEOTIDE SEQUENCE</scope>
    <source>
        <strain evidence="5">CBS 359.72</strain>
    </source>
</reference>
<keyword evidence="6" id="KW-1185">Reference proteome</keyword>
<dbReference type="GO" id="GO:0019843">
    <property type="term" value="F:rRNA binding"/>
    <property type="evidence" value="ECO:0007669"/>
    <property type="project" value="TreeGrafter"/>
</dbReference>
<dbReference type="Gene3D" id="3.30.70.330">
    <property type="match status" value="1"/>
</dbReference>
<dbReference type="PROSITE" id="PS50102">
    <property type="entry name" value="RRM"/>
    <property type="match status" value="1"/>
</dbReference>
<keyword evidence="1 2" id="KW-0694">RNA-binding</keyword>
<proteinExistence type="predicted"/>
<feature type="compositionally biased region" description="Basic and acidic residues" evidence="3">
    <location>
        <begin position="9"/>
        <end position="50"/>
    </location>
</feature>
<dbReference type="SMART" id="SM00360">
    <property type="entry name" value="RRM"/>
    <property type="match status" value="1"/>
</dbReference>
<feature type="compositionally biased region" description="Basic residues" evidence="3">
    <location>
        <begin position="128"/>
        <end position="138"/>
    </location>
</feature>
<sequence length="330" mass="36562">MGKSSRKRERTDEDVADSHDAKPAVKKSKLDINGKAEVTKKSSKVKEAKAEALPVEETPKPKKEKKEKKKEEKEKKAKKEKKEKKSKSKEVNSAAPESDESAPAAAAPSEPEPEVKERANGVDSTDKKSKKQKKKNKDKKTTATAATEETQPENITTADNGDENGAAGDAGGSKQTRFICFVGNLPYTATADSVRAHFATLQPASVRLLTQRDDPSKSRGIAFVEFDRYDRMKTCLSKFHHTEFDDGRSPPRRINVELTAGGGGKTAARREKIKQKNAKLNEERAHRMQKEEEAKHEKAATATADGKTQEQRDEESIHPSRRGRVPYGRN</sequence>
<dbReference type="GO" id="GO:0042274">
    <property type="term" value="P:ribosomal small subunit biogenesis"/>
    <property type="evidence" value="ECO:0007669"/>
    <property type="project" value="TreeGrafter"/>
</dbReference>